<feature type="compositionally biased region" description="Low complexity" evidence="10">
    <location>
        <begin position="157"/>
        <end position="171"/>
    </location>
</feature>
<feature type="domain" description="Protein kinase" evidence="11">
    <location>
        <begin position="1"/>
        <end position="243"/>
    </location>
</feature>
<evidence type="ECO:0000256" key="3">
    <source>
        <dbReference type="ARBA" id="ARBA00022527"/>
    </source>
</evidence>
<dbReference type="InterPro" id="IPR008271">
    <property type="entry name" value="Ser/Thr_kinase_AS"/>
</dbReference>
<evidence type="ECO:0000313" key="13">
    <source>
        <dbReference type="Proteomes" id="UP001327560"/>
    </source>
</evidence>
<dbReference type="InterPro" id="IPR000719">
    <property type="entry name" value="Prot_kinase_dom"/>
</dbReference>
<reference evidence="12 13" key="1">
    <citation type="submission" date="2023-10" db="EMBL/GenBank/DDBJ databases">
        <title>Chromosome-scale genome assembly provides insights into flower coloration mechanisms of Canna indica.</title>
        <authorList>
            <person name="Li C."/>
        </authorList>
    </citation>
    <scope>NUCLEOTIDE SEQUENCE [LARGE SCALE GENOMIC DNA]</scope>
    <source>
        <tissue evidence="12">Flower</tissue>
    </source>
</reference>
<evidence type="ECO:0000256" key="4">
    <source>
        <dbReference type="ARBA" id="ARBA00022679"/>
    </source>
</evidence>
<dbReference type="FunFam" id="1.10.510.10:FF:000294">
    <property type="entry name" value="Serine/threonine-protein kinase OXI1"/>
    <property type="match status" value="1"/>
</dbReference>
<feature type="compositionally biased region" description="Low complexity" evidence="10">
    <location>
        <begin position="219"/>
        <end position="236"/>
    </location>
</feature>
<dbReference type="GO" id="GO:0004674">
    <property type="term" value="F:protein serine/threonine kinase activity"/>
    <property type="evidence" value="ECO:0007669"/>
    <property type="project" value="UniProtKB-KW"/>
</dbReference>
<name>A0AAQ3QLE1_9LILI</name>
<evidence type="ECO:0000259" key="11">
    <source>
        <dbReference type="PROSITE" id="PS50011"/>
    </source>
</evidence>
<keyword evidence="13" id="KW-1185">Reference proteome</keyword>
<evidence type="ECO:0000256" key="6">
    <source>
        <dbReference type="ARBA" id="ARBA00022777"/>
    </source>
</evidence>
<evidence type="ECO:0000256" key="7">
    <source>
        <dbReference type="ARBA" id="ARBA00022840"/>
    </source>
</evidence>
<keyword evidence="5" id="KW-0547">Nucleotide-binding</keyword>
<comment type="catalytic activity">
    <reaction evidence="8">
        <text>L-threonyl-[protein] + ATP = O-phospho-L-threonyl-[protein] + ADP + H(+)</text>
        <dbReference type="Rhea" id="RHEA:46608"/>
        <dbReference type="Rhea" id="RHEA-COMP:11060"/>
        <dbReference type="Rhea" id="RHEA-COMP:11605"/>
        <dbReference type="ChEBI" id="CHEBI:15378"/>
        <dbReference type="ChEBI" id="CHEBI:30013"/>
        <dbReference type="ChEBI" id="CHEBI:30616"/>
        <dbReference type="ChEBI" id="CHEBI:61977"/>
        <dbReference type="ChEBI" id="CHEBI:456216"/>
        <dbReference type="EC" id="2.7.11.1"/>
    </reaction>
</comment>
<evidence type="ECO:0000256" key="10">
    <source>
        <dbReference type="SAM" id="MobiDB-lite"/>
    </source>
</evidence>
<feature type="region of interest" description="Disordered" evidence="10">
    <location>
        <begin position="1"/>
        <end position="38"/>
    </location>
</feature>
<keyword evidence="6 12" id="KW-0418">Kinase</keyword>
<dbReference type="EC" id="2.7.11.1" evidence="2"/>
<comment type="catalytic activity">
    <reaction evidence="9">
        <text>L-seryl-[protein] + ATP = O-phospho-L-seryl-[protein] + ADP + H(+)</text>
        <dbReference type="Rhea" id="RHEA:17989"/>
        <dbReference type="Rhea" id="RHEA-COMP:9863"/>
        <dbReference type="Rhea" id="RHEA-COMP:11604"/>
        <dbReference type="ChEBI" id="CHEBI:15378"/>
        <dbReference type="ChEBI" id="CHEBI:29999"/>
        <dbReference type="ChEBI" id="CHEBI:30616"/>
        <dbReference type="ChEBI" id="CHEBI:83421"/>
        <dbReference type="ChEBI" id="CHEBI:456216"/>
        <dbReference type="EC" id="2.7.11.1"/>
    </reaction>
</comment>
<dbReference type="Proteomes" id="UP001327560">
    <property type="component" value="Chromosome 7"/>
</dbReference>
<evidence type="ECO:0000256" key="2">
    <source>
        <dbReference type="ARBA" id="ARBA00012513"/>
    </source>
</evidence>
<dbReference type="Pfam" id="PF00069">
    <property type="entry name" value="Pkinase"/>
    <property type="match status" value="1"/>
</dbReference>
<evidence type="ECO:0000256" key="9">
    <source>
        <dbReference type="ARBA" id="ARBA00048679"/>
    </source>
</evidence>
<dbReference type="InterPro" id="IPR011009">
    <property type="entry name" value="Kinase-like_dom_sf"/>
</dbReference>
<dbReference type="Gene3D" id="1.10.510.10">
    <property type="entry name" value="Transferase(Phosphotransferase) domain 1"/>
    <property type="match status" value="1"/>
</dbReference>
<evidence type="ECO:0000256" key="5">
    <source>
        <dbReference type="ARBA" id="ARBA00022741"/>
    </source>
</evidence>
<dbReference type="SUPFAM" id="SSF56112">
    <property type="entry name" value="Protein kinase-like (PK-like)"/>
    <property type="match status" value="1"/>
</dbReference>
<evidence type="ECO:0000256" key="8">
    <source>
        <dbReference type="ARBA" id="ARBA00047899"/>
    </source>
</evidence>
<dbReference type="AlphaFoldDB" id="A0AAQ3QLE1"/>
<protein>
    <recommendedName>
        <fullName evidence="2">non-specific serine/threonine protein kinase</fullName>
        <ecNumber evidence="2">2.7.11.1</ecNumber>
    </recommendedName>
</protein>
<dbReference type="SMART" id="SM00220">
    <property type="entry name" value="S_TKc"/>
    <property type="match status" value="1"/>
</dbReference>
<dbReference type="PANTHER" id="PTHR45637">
    <property type="entry name" value="FLIPPASE KINASE 1-RELATED"/>
    <property type="match status" value="1"/>
</dbReference>
<keyword evidence="3" id="KW-0723">Serine/threonine-protein kinase</keyword>
<feature type="region of interest" description="Disordered" evidence="10">
    <location>
        <begin position="215"/>
        <end position="243"/>
    </location>
</feature>
<keyword evidence="4" id="KW-0808">Transferase</keyword>
<dbReference type="PROSITE" id="PS50011">
    <property type="entry name" value="PROTEIN_KINASE_DOM"/>
    <property type="match status" value="1"/>
</dbReference>
<accession>A0AAQ3QLE1</accession>
<gene>
    <name evidence="12" type="ORF">Cni_G22151</name>
</gene>
<dbReference type="PROSITE" id="PS00108">
    <property type="entry name" value="PROTEIN_KINASE_ST"/>
    <property type="match status" value="1"/>
</dbReference>
<dbReference type="EMBL" id="CP136896">
    <property type="protein sequence ID" value="WOL13381.1"/>
    <property type="molecule type" value="Genomic_DNA"/>
</dbReference>
<evidence type="ECO:0000313" key="12">
    <source>
        <dbReference type="EMBL" id="WOL13381.1"/>
    </source>
</evidence>
<comment type="similarity">
    <text evidence="1">Belongs to the protein kinase superfamily. AGC Ser/Thr protein kinase family.</text>
</comment>
<sequence length="243" mass="27562">MVNSEDKKIQKGRQEKRRVQSPRVKQWQRAKVTTSPERARDHFFTSSSSATPLRPATALVTPSCRRFWGRWRRARELLAWAVPFCPSVDLHALRHSLSPDAAFSPAAIRFYLSELVDALDHLHSLCVPYRDLKPENILLQSSGHVTLTDFDLSRHFPPSTTSPSSASSSASPVPPHPHDSRSRRRHCHHLTRIFAFGGAASPIEADHHYHYHLKKTRSARVSPVSRRRPSFSCPSREGTGRSR</sequence>
<evidence type="ECO:0000256" key="1">
    <source>
        <dbReference type="ARBA" id="ARBA00009903"/>
    </source>
</evidence>
<dbReference type="GO" id="GO:0005524">
    <property type="term" value="F:ATP binding"/>
    <property type="evidence" value="ECO:0007669"/>
    <property type="project" value="UniProtKB-KW"/>
</dbReference>
<proteinExistence type="inferred from homology"/>
<feature type="region of interest" description="Disordered" evidence="10">
    <location>
        <begin position="157"/>
        <end position="184"/>
    </location>
</feature>
<organism evidence="12 13">
    <name type="scientific">Canna indica</name>
    <name type="common">Indian-shot</name>
    <dbReference type="NCBI Taxonomy" id="4628"/>
    <lineage>
        <taxon>Eukaryota</taxon>
        <taxon>Viridiplantae</taxon>
        <taxon>Streptophyta</taxon>
        <taxon>Embryophyta</taxon>
        <taxon>Tracheophyta</taxon>
        <taxon>Spermatophyta</taxon>
        <taxon>Magnoliopsida</taxon>
        <taxon>Liliopsida</taxon>
        <taxon>Zingiberales</taxon>
        <taxon>Cannaceae</taxon>
        <taxon>Canna</taxon>
    </lineage>
</organism>
<feature type="compositionally biased region" description="Basic and acidic residues" evidence="10">
    <location>
        <begin position="1"/>
        <end position="13"/>
    </location>
</feature>
<keyword evidence="7" id="KW-0067">ATP-binding</keyword>